<name>A0A564ZD75_HYMDI</name>
<feature type="region of interest" description="Disordered" evidence="1">
    <location>
        <begin position="293"/>
        <end position="327"/>
    </location>
</feature>
<dbReference type="AlphaFoldDB" id="A0A564ZD75"/>
<evidence type="ECO:0000313" key="3">
    <source>
        <dbReference type="Proteomes" id="UP000321570"/>
    </source>
</evidence>
<accession>A0A564ZD75</accession>
<proteinExistence type="predicted"/>
<dbReference type="Proteomes" id="UP000321570">
    <property type="component" value="Unassembled WGS sequence"/>
</dbReference>
<dbReference type="EMBL" id="CABIJS010000715">
    <property type="protein sequence ID" value="VUZ57319.1"/>
    <property type="molecule type" value="Genomic_DNA"/>
</dbReference>
<sequence length="327" mass="36245">MGGKSRTAHEVMLSKKALSDKKGGSKKNGFAVNTQVDAPDCLLSRQWTAGIIITRHGAMIYDVEAQVAVQKGIRPADENVTFSVCVLRTDGQAISGIYDAQLCICSQRKLRHQQDSKKLIPKNKWKSNHESFTRQCMLFNGVIDRSPCVNITTNITKLIEGKPPSSNDKLGVFVEISEEASGLSIVVSKMGEFKKWPKPKLEIKMLSSFRLGFPSFGNVIYRKYGSSTKDLVLIVREETNPSDGLMCPDTTFNTRLKQFIPVENGRDKCKFVLPPIDFENPASIVVPQVKPIDDSNGNESSKINGHVSGQKWISMPPPRQDLEACKS</sequence>
<protein>
    <submittedName>
        <fullName evidence="2">Uncharacterized protein</fullName>
    </submittedName>
</protein>
<gene>
    <name evidence="2" type="ORF">WMSIL1_LOCUS14743</name>
</gene>
<keyword evidence="3" id="KW-1185">Reference proteome</keyword>
<evidence type="ECO:0000256" key="1">
    <source>
        <dbReference type="SAM" id="MobiDB-lite"/>
    </source>
</evidence>
<organism evidence="2 3">
    <name type="scientific">Hymenolepis diminuta</name>
    <name type="common">Rat tapeworm</name>
    <dbReference type="NCBI Taxonomy" id="6216"/>
    <lineage>
        <taxon>Eukaryota</taxon>
        <taxon>Metazoa</taxon>
        <taxon>Spiralia</taxon>
        <taxon>Lophotrochozoa</taxon>
        <taxon>Platyhelminthes</taxon>
        <taxon>Cestoda</taxon>
        <taxon>Eucestoda</taxon>
        <taxon>Cyclophyllidea</taxon>
        <taxon>Hymenolepididae</taxon>
        <taxon>Hymenolepis</taxon>
    </lineage>
</organism>
<evidence type="ECO:0000313" key="2">
    <source>
        <dbReference type="EMBL" id="VUZ57319.1"/>
    </source>
</evidence>
<reference evidence="2 3" key="1">
    <citation type="submission" date="2019-07" db="EMBL/GenBank/DDBJ databases">
        <authorList>
            <person name="Jastrzebski P J."/>
            <person name="Paukszto L."/>
            <person name="Jastrzebski P J."/>
        </authorList>
    </citation>
    <scope>NUCLEOTIDE SEQUENCE [LARGE SCALE GENOMIC DNA]</scope>
    <source>
        <strain evidence="2 3">WMS-il1</strain>
    </source>
</reference>